<keyword evidence="5 8" id="KW-0547">Nucleotide-binding</keyword>
<feature type="binding site" evidence="8">
    <location>
        <begin position="92"/>
        <end position="99"/>
    </location>
    <ligand>
        <name>GTP</name>
        <dbReference type="ChEBI" id="CHEBI:37565"/>
        <label>1</label>
    </ligand>
</feature>
<dbReference type="GO" id="GO:0005525">
    <property type="term" value="F:GTP binding"/>
    <property type="evidence" value="ECO:0007669"/>
    <property type="project" value="UniProtKB-UniRule"/>
</dbReference>
<dbReference type="CDD" id="cd01894">
    <property type="entry name" value="EngA1"/>
    <property type="match status" value="1"/>
</dbReference>
<evidence type="ECO:0000256" key="5">
    <source>
        <dbReference type="ARBA" id="ARBA00022741"/>
    </source>
</evidence>
<comment type="function">
    <text evidence="8 10">GTPase that plays an essential role in the late steps of ribosome biogenesis.</text>
</comment>
<keyword evidence="3 8" id="KW-0690">Ribosome biogenesis</keyword>
<evidence type="ECO:0000256" key="8">
    <source>
        <dbReference type="HAMAP-Rule" id="MF_00195"/>
    </source>
</evidence>
<comment type="caution">
    <text evidence="13">The sequence shown here is derived from an EMBL/GenBank/DDBJ whole genome shotgun (WGS) entry which is preliminary data.</text>
</comment>
<dbReference type="InterPro" id="IPR006073">
    <property type="entry name" value="GTP-bd"/>
</dbReference>
<evidence type="ECO:0000256" key="4">
    <source>
        <dbReference type="ARBA" id="ARBA00022737"/>
    </source>
</evidence>
<evidence type="ECO:0000256" key="6">
    <source>
        <dbReference type="ARBA" id="ARBA00023134"/>
    </source>
</evidence>
<dbReference type="Proteomes" id="UP000003571">
    <property type="component" value="Unassembled WGS sequence"/>
</dbReference>
<dbReference type="EMBL" id="AGRW01000046">
    <property type="protein sequence ID" value="EIC01813.1"/>
    <property type="molecule type" value="Genomic_DNA"/>
</dbReference>
<feature type="binding site" evidence="8">
    <location>
        <begin position="206"/>
        <end position="209"/>
    </location>
    <ligand>
        <name>GTP</name>
        <dbReference type="ChEBI" id="CHEBI:37565"/>
        <label>1</label>
    </ligand>
</feature>
<evidence type="ECO:0000256" key="9">
    <source>
        <dbReference type="PROSITE-ProRule" id="PRU01049"/>
    </source>
</evidence>
<evidence type="ECO:0000259" key="12">
    <source>
        <dbReference type="PROSITE" id="PS51712"/>
    </source>
</evidence>
<sequence length="534" mass="60150">MAKQKKRKPDFSKPKPEKADISQMPLTEEEIREMNAAGENGKKAEAPEEEKSAPASDEFGQIDANATDEGEDGITFTRGKLYTNLPLVVIAGRPNVGKSTLFNRFMRRRLAIVDPTPGVTRDPVEATAFIAGKPVHLVDTGGYKIDREIGTKEAEMDELVVEKTLSMIKKADRIVLLLEAGKITGEDEEFIDLLRPYQDKVVTAVNKCEGGNGKDVSWNYLKYGFRELMFISADHGDHISDFAEKIVAGLDFSNVKEGSEEDRPIRIAIMGKPNVGKSTLSNRLTHSENSIVSDYAGTTRDVVEGEFTYAGRAFEVLDTAGIRRRAKVHENVEYYSVNRAIKTLDQCDVVFLMIDAQQGLAEQDKKICSLAFERGRAIIFILNKWDTQDQSRKTLRETTEYIKIMFGQMNWAPILPLSALNGEGIKDLMNKAIELYGQLVRKVETSALNKALADWLFHYPPPATKAIHFKVRYMTQTSVNPVAFRIFCTSPDNVPESYVTYLKNQIRKDLGFDQIPVTLELKASRKKWEKRFEE</sequence>
<proteinExistence type="inferred from homology"/>
<feature type="binding site" evidence="8">
    <location>
        <begin position="383"/>
        <end position="386"/>
    </location>
    <ligand>
        <name>GTP</name>
        <dbReference type="ChEBI" id="CHEBI:37565"/>
        <label>2</label>
    </ligand>
</feature>
<evidence type="ECO:0000256" key="1">
    <source>
        <dbReference type="ARBA" id="ARBA00008279"/>
    </source>
</evidence>
<dbReference type="InterPro" id="IPR027417">
    <property type="entry name" value="P-loop_NTPase"/>
</dbReference>
<evidence type="ECO:0000256" key="2">
    <source>
        <dbReference type="ARBA" id="ARBA00020953"/>
    </source>
</evidence>
<feature type="binding site" evidence="8">
    <location>
        <begin position="271"/>
        <end position="278"/>
    </location>
    <ligand>
        <name>GTP</name>
        <dbReference type="ChEBI" id="CHEBI:37565"/>
        <label>2</label>
    </ligand>
</feature>
<evidence type="ECO:0000313" key="13">
    <source>
        <dbReference type="EMBL" id="EIC01813.1"/>
    </source>
</evidence>
<name>H7EKQ5_9SPIR</name>
<dbReference type="InterPro" id="IPR032859">
    <property type="entry name" value="KH_dom-like"/>
</dbReference>
<evidence type="ECO:0000256" key="11">
    <source>
        <dbReference type="SAM" id="MobiDB-lite"/>
    </source>
</evidence>
<dbReference type="Gene3D" id="3.30.300.20">
    <property type="match status" value="1"/>
</dbReference>
<dbReference type="InterPro" id="IPR005225">
    <property type="entry name" value="Small_GTP-bd"/>
</dbReference>
<dbReference type="PANTHER" id="PTHR43834:SF6">
    <property type="entry name" value="GTPASE DER"/>
    <property type="match status" value="1"/>
</dbReference>
<dbReference type="STRING" id="907348.TresaDRAFT_1955"/>
<feature type="domain" description="EngA-type G" evidence="12">
    <location>
        <begin position="265"/>
        <end position="440"/>
    </location>
</feature>
<gene>
    <name evidence="8" type="primary">der</name>
    <name evidence="13" type="ORF">TresaDRAFT_1955</name>
</gene>
<evidence type="ECO:0000313" key="14">
    <source>
        <dbReference type="Proteomes" id="UP000003571"/>
    </source>
</evidence>
<feature type="binding site" evidence="8">
    <location>
        <begin position="139"/>
        <end position="143"/>
    </location>
    <ligand>
        <name>GTP</name>
        <dbReference type="ChEBI" id="CHEBI:37565"/>
        <label>1</label>
    </ligand>
</feature>
<comment type="similarity">
    <text evidence="1 8 9 10">Belongs to the TRAFAC class TrmE-Era-EngA-EngB-Septin-like GTPase superfamily. EngA (Der) GTPase family.</text>
</comment>
<keyword evidence="6 8" id="KW-0342">GTP-binding</keyword>
<dbReference type="OrthoDB" id="9805918at2"/>
<evidence type="ECO:0000256" key="3">
    <source>
        <dbReference type="ARBA" id="ARBA00022517"/>
    </source>
</evidence>
<dbReference type="PROSITE" id="PS51712">
    <property type="entry name" value="G_ENGA"/>
    <property type="match status" value="1"/>
</dbReference>
<feature type="region of interest" description="Disordered" evidence="11">
    <location>
        <begin position="1"/>
        <end position="71"/>
    </location>
</feature>
<reference evidence="13 14" key="1">
    <citation type="submission" date="2011-09" db="EMBL/GenBank/DDBJ databases">
        <title>The draft genome of Treponema saccharophilum DSM 2985.</title>
        <authorList>
            <consortium name="US DOE Joint Genome Institute (JGI-PGF)"/>
            <person name="Lucas S."/>
            <person name="Copeland A."/>
            <person name="Lapidus A."/>
            <person name="Glavina del Rio T."/>
            <person name="Dalin E."/>
            <person name="Tice H."/>
            <person name="Bruce D."/>
            <person name="Goodwin L."/>
            <person name="Pitluck S."/>
            <person name="Peters L."/>
            <person name="Kyrpides N."/>
            <person name="Mavromatis K."/>
            <person name="Ivanova N."/>
            <person name="Markowitz V."/>
            <person name="Cheng J.-F."/>
            <person name="Hugenholtz P."/>
            <person name="Woyke T."/>
            <person name="Wu D."/>
            <person name="Gronow S."/>
            <person name="Wellnitz S."/>
            <person name="Brambilla E."/>
            <person name="Klenk H.-P."/>
            <person name="Eisen J.A."/>
        </authorList>
    </citation>
    <scope>NUCLEOTIDE SEQUENCE [LARGE SCALE GENOMIC DNA]</scope>
    <source>
        <strain evidence="13 14">DSM 2985</strain>
    </source>
</reference>
<feature type="compositionally biased region" description="Basic and acidic residues" evidence="11">
    <location>
        <begin position="40"/>
        <end position="52"/>
    </location>
</feature>
<dbReference type="HAMAP" id="MF_00195">
    <property type="entry name" value="GTPase_Der"/>
    <property type="match status" value="1"/>
</dbReference>
<dbReference type="Pfam" id="PF01926">
    <property type="entry name" value="MMR_HSR1"/>
    <property type="match status" value="2"/>
</dbReference>
<feature type="binding site" evidence="8">
    <location>
        <begin position="318"/>
        <end position="322"/>
    </location>
    <ligand>
        <name>GTP</name>
        <dbReference type="ChEBI" id="CHEBI:37565"/>
        <label>2</label>
    </ligand>
</feature>
<dbReference type="PANTHER" id="PTHR43834">
    <property type="entry name" value="GTPASE DER"/>
    <property type="match status" value="1"/>
</dbReference>
<dbReference type="Gene3D" id="3.40.50.300">
    <property type="entry name" value="P-loop containing nucleotide triphosphate hydrolases"/>
    <property type="match status" value="2"/>
</dbReference>
<comment type="subunit">
    <text evidence="8">Associates with the 50S ribosomal subunit.</text>
</comment>
<evidence type="ECO:0000256" key="7">
    <source>
        <dbReference type="ARBA" id="ARBA00032345"/>
    </source>
</evidence>
<dbReference type="AlphaFoldDB" id="H7EKQ5"/>
<organism evidence="13 14">
    <name type="scientific">Treponema saccharophilum DSM 2985</name>
    <dbReference type="NCBI Taxonomy" id="907348"/>
    <lineage>
        <taxon>Bacteria</taxon>
        <taxon>Pseudomonadati</taxon>
        <taxon>Spirochaetota</taxon>
        <taxon>Spirochaetia</taxon>
        <taxon>Spirochaetales</taxon>
        <taxon>Treponemataceae</taxon>
        <taxon>Treponema</taxon>
    </lineage>
</organism>
<dbReference type="PIRSF" id="PIRSF006485">
    <property type="entry name" value="GTP-binding_EngA"/>
    <property type="match status" value="1"/>
</dbReference>
<dbReference type="Pfam" id="PF14714">
    <property type="entry name" value="KH_dom-like"/>
    <property type="match status" value="1"/>
</dbReference>
<evidence type="ECO:0000256" key="10">
    <source>
        <dbReference type="RuleBase" id="RU004481"/>
    </source>
</evidence>
<keyword evidence="14" id="KW-1185">Reference proteome</keyword>
<dbReference type="InterPro" id="IPR015946">
    <property type="entry name" value="KH_dom-like_a/b"/>
</dbReference>
<dbReference type="PRINTS" id="PR00326">
    <property type="entry name" value="GTP1OBG"/>
</dbReference>
<protein>
    <recommendedName>
        <fullName evidence="2 8">GTPase Der</fullName>
    </recommendedName>
    <alternativeName>
        <fullName evidence="7 8">GTP-binding protein EngA</fullName>
    </alternativeName>
</protein>
<dbReference type="CDD" id="cd01895">
    <property type="entry name" value="EngA2"/>
    <property type="match status" value="1"/>
</dbReference>
<feature type="compositionally biased region" description="Basic and acidic residues" evidence="11">
    <location>
        <begin position="9"/>
        <end position="20"/>
    </location>
</feature>
<dbReference type="InterPro" id="IPR031166">
    <property type="entry name" value="G_ENGA"/>
</dbReference>
<dbReference type="NCBIfam" id="TIGR00231">
    <property type="entry name" value="small_GTP"/>
    <property type="match status" value="2"/>
</dbReference>
<dbReference type="RefSeq" id="WP_002704269.1">
    <property type="nucleotide sequence ID" value="NZ_AGRW01000046.1"/>
</dbReference>
<accession>H7EKQ5</accession>
<dbReference type="FunFam" id="3.40.50.300:FF:000040">
    <property type="entry name" value="GTPase Der"/>
    <property type="match status" value="1"/>
</dbReference>
<dbReference type="SUPFAM" id="SSF52540">
    <property type="entry name" value="P-loop containing nucleoside triphosphate hydrolases"/>
    <property type="match status" value="2"/>
</dbReference>
<keyword evidence="4 10" id="KW-0677">Repeat</keyword>
<dbReference type="GO" id="GO:0042254">
    <property type="term" value="P:ribosome biogenesis"/>
    <property type="evidence" value="ECO:0007669"/>
    <property type="project" value="UniProtKB-KW"/>
</dbReference>
<dbReference type="InterPro" id="IPR016484">
    <property type="entry name" value="GTPase_Der"/>
</dbReference>
<dbReference type="eggNOG" id="COG1160">
    <property type="taxonomic scope" value="Bacteria"/>
</dbReference>
<dbReference type="PATRIC" id="fig|907348.3.peg.1484"/>
<dbReference type="NCBIfam" id="TIGR03594">
    <property type="entry name" value="GTPase_EngA"/>
    <property type="match status" value="1"/>
</dbReference>